<feature type="domain" description="SURP motif" evidence="5">
    <location>
        <begin position="408"/>
        <end position="451"/>
    </location>
</feature>
<feature type="compositionally biased region" description="Basic and acidic residues" evidence="3">
    <location>
        <begin position="858"/>
        <end position="906"/>
    </location>
</feature>
<dbReference type="InterPro" id="IPR013170">
    <property type="entry name" value="mRNA_splic_Cwf21_dom"/>
</dbReference>
<dbReference type="GeneID" id="106161437"/>
<evidence type="ECO:0000256" key="2">
    <source>
        <dbReference type="PROSITE-ProRule" id="PRU00176"/>
    </source>
</evidence>
<dbReference type="Gene3D" id="1.25.40.90">
    <property type="match status" value="1"/>
</dbReference>
<feature type="compositionally biased region" description="Basic and acidic residues" evidence="3">
    <location>
        <begin position="51"/>
        <end position="64"/>
    </location>
</feature>
<accession>A0A1S3I6E0</accession>
<dbReference type="SMART" id="SM00360">
    <property type="entry name" value="RRM"/>
    <property type="match status" value="1"/>
</dbReference>
<dbReference type="SUPFAM" id="SSF48464">
    <property type="entry name" value="ENTH/VHS domain"/>
    <property type="match status" value="1"/>
</dbReference>
<evidence type="ECO:0000259" key="6">
    <source>
        <dbReference type="PROSITE" id="PS51391"/>
    </source>
</evidence>
<keyword evidence="7" id="KW-1185">Reference proteome</keyword>
<evidence type="ECO:0000313" key="7">
    <source>
        <dbReference type="Proteomes" id="UP000085678"/>
    </source>
</evidence>
<dbReference type="InterPro" id="IPR035009">
    <property type="entry name" value="SR140_RRM"/>
</dbReference>
<dbReference type="FunCoup" id="A0A1S3I6E0">
    <property type="interactions" value="3406"/>
</dbReference>
<dbReference type="SMART" id="SM01115">
    <property type="entry name" value="cwf21"/>
    <property type="match status" value="1"/>
</dbReference>
<dbReference type="PROSITE" id="PS50128">
    <property type="entry name" value="SURP"/>
    <property type="match status" value="1"/>
</dbReference>
<dbReference type="InterPro" id="IPR047488">
    <property type="entry name" value="SR140_cwf21"/>
</dbReference>
<dbReference type="CDD" id="cd21370">
    <property type="entry name" value="cwf21_SR140"/>
    <property type="match status" value="1"/>
</dbReference>
<keyword evidence="1 2" id="KW-0694">RNA-binding</keyword>
<feature type="region of interest" description="Disordered" evidence="3">
    <location>
        <begin position="1"/>
        <end position="25"/>
    </location>
</feature>
<dbReference type="SUPFAM" id="SSF109905">
    <property type="entry name" value="Surp module (SWAP domain)"/>
    <property type="match status" value="1"/>
</dbReference>
<dbReference type="FunFam" id="1.10.10.790:FF:000006">
    <property type="entry name" value="U2 snRNP-associated SURP motif-containing protein isoform X1"/>
    <property type="match status" value="1"/>
</dbReference>
<feature type="domain" description="CID" evidence="6">
    <location>
        <begin position="510"/>
        <end position="655"/>
    </location>
</feature>
<dbReference type="Gene3D" id="3.30.70.330">
    <property type="match status" value="1"/>
</dbReference>
<protein>
    <submittedName>
        <fullName evidence="8">U2 snRNP-associated SURP motif-containing protein isoform X2</fullName>
    </submittedName>
</protein>
<dbReference type="RefSeq" id="XP_013393845.1">
    <property type="nucleotide sequence ID" value="XM_013538391.1"/>
</dbReference>
<dbReference type="GO" id="GO:0006396">
    <property type="term" value="P:RNA processing"/>
    <property type="evidence" value="ECO:0007669"/>
    <property type="project" value="InterPro"/>
</dbReference>
<dbReference type="InterPro" id="IPR008942">
    <property type="entry name" value="ENTH_VHS"/>
</dbReference>
<dbReference type="InterPro" id="IPR000061">
    <property type="entry name" value="Surp"/>
</dbReference>
<feature type="domain" description="RRM" evidence="4">
    <location>
        <begin position="231"/>
        <end position="312"/>
    </location>
</feature>
<dbReference type="AlphaFoldDB" id="A0A1S3I6E0"/>
<proteinExistence type="predicted"/>
<dbReference type="InterPro" id="IPR051485">
    <property type="entry name" value="SR-CTD_assoc_factor"/>
</dbReference>
<dbReference type="Pfam" id="PF00076">
    <property type="entry name" value="RRM_1"/>
    <property type="match status" value="1"/>
</dbReference>
<dbReference type="SUPFAM" id="SSF54928">
    <property type="entry name" value="RNA-binding domain, RBD"/>
    <property type="match status" value="1"/>
</dbReference>
<dbReference type="PANTHER" id="PTHR23140:SF0">
    <property type="entry name" value="U2 SNRNP-ASSOCIATED SURP MOTIF-CONTAINING PROTEIN"/>
    <property type="match status" value="1"/>
</dbReference>
<dbReference type="Proteomes" id="UP000085678">
    <property type="component" value="Unplaced"/>
</dbReference>
<organism evidence="7 8">
    <name type="scientific">Lingula anatina</name>
    <name type="common">Brachiopod</name>
    <name type="synonym">Lingula unguis</name>
    <dbReference type="NCBI Taxonomy" id="7574"/>
    <lineage>
        <taxon>Eukaryota</taxon>
        <taxon>Metazoa</taxon>
        <taxon>Spiralia</taxon>
        <taxon>Lophotrochozoa</taxon>
        <taxon>Brachiopoda</taxon>
        <taxon>Linguliformea</taxon>
        <taxon>Lingulata</taxon>
        <taxon>Lingulida</taxon>
        <taxon>Linguloidea</taxon>
        <taxon>Lingulidae</taxon>
        <taxon>Lingula</taxon>
    </lineage>
</organism>
<dbReference type="PANTHER" id="PTHR23140">
    <property type="entry name" value="RNA PROCESSING PROTEIN LD23810P"/>
    <property type="match status" value="1"/>
</dbReference>
<evidence type="ECO:0000259" key="5">
    <source>
        <dbReference type="PROSITE" id="PS50128"/>
    </source>
</evidence>
<dbReference type="PROSITE" id="PS50102">
    <property type="entry name" value="RRM"/>
    <property type="match status" value="1"/>
</dbReference>
<dbReference type="Pfam" id="PF08312">
    <property type="entry name" value="cwf21"/>
    <property type="match status" value="1"/>
</dbReference>
<dbReference type="Pfam" id="PF04818">
    <property type="entry name" value="CID"/>
    <property type="match status" value="1"/>
</dbReference>
<feature type="compositionally biased region" description="Acidic residues" evidence="3">
    <location>
        <begin position="761"/>
        <end position="796"/>
    </location>
</feature>
<dbReference type="SMART" id="SM00648">
    <property type="entry name" value="SWAP"/>
    <property type="match status" value="1"/>
</dbReference>
<dbReference type="GO" id="GO:0005634">
    <property type="term" value="C:nucleus"/>
    <property type="evidence" value="ECO:0007669"/>
    <property type="project" value="TreeGrafter"/>
</dbReference>
<feature type="compositionally biased region" description="Basic and acidic residues" evidence="3">
    <location>
        <begin position="713"/>
        <end position="724"/>
    </location>
</feature>
<feature type="region of interest" description="Disordered" evidence="3">
    <location>
        <begin position="95"/>
        <end position="155"/>
    </location>
</feature>
<evidence type="ECO:0000256" key="3">
    <source>
        <dbReference type="SAM" id="MobiDB-lite"/>
    </source>
</evidence>
<evidence type="ECO:0000313" key="8">
    <source>
        <dbReference type="RefSeq" id="XP_013393845.1"/>
    </source>
</evidence>
<dbReference type="InterPro" id="IPR000504">
    <property type="entry name" value="RRM_dom"/>
</dbReference>
<feature type="region of interest" description="Disordered" evidence="3">
    <location>
        <begin position="193"/>
        <end position="213"/>
    </location>
</feature>
<dbReference type="GO" id="GO:0003723">
    <property type="term" value="F:RNA binding"/>
    <property type="evidence" value="ECO:0007669"/>
    <property type="project" value="UniProtKB-UniRule"/>
</dbReference>
<dbReference type="OrthoDB" id="377209at2759"/>
<dbReference type="InterPro" id="IPR006569">
    <property type="entry name" value="CID_dom"/>
</dbReference>
<dbReference type="STRING" id="7574.A0A1S3I6E0"/>
<dbReference type="KEGG" id="lak:106161437"/>
<dbReference type="Pfam" id="PF01805">
    <property type="entry name" value="Surp"/>
    <property type="match status" value="1"/>
</dbReference>
<dbReference type="PROSITE" id="PS51391">
    <property type="entry name" value="CID"/>
    <property type="match status" value="1"/>
</dbReference>
<gene>
    <name evidence="8" type="primary">LOC106161437</name>
</gene>
<dbReference type="InterPro" id="IPR035967">
    <property type="entry name" value="SWAP/Surp_sf"/>
</dbReference>
<dbReference type="Gene3D" id="1.10.10.790">
    <property type="entry name" value="Surp module"/>
    <property type="match status" value="1"/>
</dbReference>
<dbReference type="InterPro" id="IPR012677">
    <property type="entry name" value="Nucleotide-bd_a/b_plait_sf"/>
</dbReference>
<feature type="region of interest" description="Disordered" evidence="3">
    <location>
        <begin position="663"/>
        <end position="1000"/>
    </location>
</feature>
<dbReference type="InParanoid" id="A0A1S3I6E0"/>
<evidence type="ECO:0000259" key="4">
    <source>
        <dbReference type="PROSITE" id="PS50102"/>
    </source>
</evidence>
<feature type="region of interest" description="Disordered" evidence="3">
    <location>
        <begin position="43"/>
        <end position="64"/>
    </location>
</feature>
<feature type="compositionally biased region" description="Basic residues" evidence="3">
    <location>
        <begin position="947"/>
        <end position="965"/>
    </location>
</feature>
<feature type="compositionally biased region" description="Basic and acidic residues" evidence="3">
    <location>
        <begin position="130"/>
        <end position="155"/>
    </location>
</feature>
<feature type="compositionally biased region" description="Basic and acidic residues" evidence="3">
    <location>
        <begin position="807"/>
        <end position="837"/>
    </location>
</feature>
<reference evidence="8" key="1">
    <citation type="submission" date="2025-08" db="UniProtKB">
        <authorList>
            <consortium name="RefSeq"/>
        </authorList>
    </citation>
    <scope>IDENTIFICATION</scope>
    <source>
        <tissue evidence="8">Gonads</tissue>
    </source>
</reference>
<feature type="compositionally biased region" description="Basic residues" evidence="3">
    <location>
        <begin position="975"/>
        <end position="1000"/>
    </location>
</feature>
<dbReference type="InterPro" id="IPR035979">
    <property type="entry name" value="RBD_domain_sf"/>
</dbReference>
<dbReference type="Gene3D" id="6.10.140.420">
    <property type="match status" value="1"/>
</dbReference>
<dbReference type="CDD" id="cd12223">
    <property type="entry name" value="RRM_SR140"/>
    <property type="match status" value="1"/>
</dbReference>
<dbReference type="SMART" id="SM00582">
    <property type="entry name" value="RPR"/>
    <property type="match status" value="1"/>
</dbReference>
<name>A0A1S3I6E0_LINAN</name>
<sequence>MASEKLPWGLKSEGISPGAMKSFKDKQKNISESKLKAFNIGSMNLPKKGMTKKEQEEMKKKQEQEAAAQVYEEFVAAFQEPAKGSRTWVKGGVVQAGKGSTDASAQEKSRLYKPTSKLAELASTFQSVKDAQKKNRNDSEEERPMSLKKKKEAEKKKTNLELFKEELKMIQEERQERHKIKKQLRDMAVDQGLPPASVSHLEPPEVSPFGRPSNIFGDEKNLMYDNDRETTNLYLGNLHPNMSEQQLCELFGRYGPLASVKIMWPRSDEERSRGRNCGFVAFMNRKDGERCLNALKGKEIMGFEMKLGWGKAVPIPPHPVYIPPSLAELTLPPPPSGLPFNAQPKKRPANSNQNPAAKYGAAIPPPGVNMPREPLLPTPPTNPEEMDKTLANAVVKVVIPTERNLLCVIHRMIEFVVREGPMFEAMVMNRELSNPMFRFLFENQSPAHVYYRWKLFSILQGDSPHKWSTEKFRMFKGGSFWKPPPVNTYTQGMPEELVQEMGDQPKRGQLTDSQRDRLEDMLRDLTPERWKIGDAMVWCLEHAESAEEVVECITEALSILQTPIPKKIARLFLVSDILHNCSAKVPNASFYRKYFESKLPEIFRDVHDSYDNIDGRLKAEQFKQKVMACFRAWEDWAVYPNDFLIKLQNIFLGLVPLDKDDMAESKEEELDGAPLPDLDGAPIDLDGAPLPEARGDYEGVPYSDDLDGMPLDKSGEDIDGRPLDFEQAPSPPKFVKSKWEEVDEEEVRAQAVTTSKWDMFDPVDEEDQEKQGEEEDIDGKPLEEDDKSNDDSDDDMSTGGDTVQDAPKLEMTEERRAKLREIELKVMKYQDELESGRRSRKPNMDIQSQIQHYRNKLLTKEREKEEDRLRDIEREKRREEERIRVKEWERAREREKERMKEKEKRSRSSSSESEGSYSRDKKRGRSRSVSPPAAYRDLSKRSYSRSPNRKVKRPASPPKRHRSRSRSPSGSSSSNKKKMRSRSGSRSPSRSKHKHKKSKR</sequence>
<evidence type="ECO:0000256" key="1">
    <source>
        <dbReference type="ARBA" id="ARBA00022884"/>
    </source>
</evidence>
<dbReference type="FunFam" id="3.30.70.330:FF:000177">
    <property type="entry name" value="U2 snRNP-associated SURP motif-containing protein-like isoform X2"/>
    <property type="match status" value="1"/>
</dbReference>